<dbReference type="AlphaFoldDB" id="A0AAN7BFL9"/>
<feature type="chain" id="PRO_5042934682" evidence="1">
    <location>
        <begin position="26"/>
        <end position="221"/>
    </location>
</feature>
<name>A0AAN7BFL9_9PEZI</name>
<comment type="caution">
    <text evidence="2">The sequence shown here is derived from an EMBL/GenBank/DDBJ whole genome shotgun (WGS) entry which is preliminary data.</text>
</comment>
<reference evidence="2" key="2">
    <citation type="submission" date="2023-05" db="EMBL/GenBank/DDBJ databases">
        <authorList>
            <consortium name="Lawrence Berkeley National Laboratory"/>
            <person name="Steindorff A."/>
            <person name="Hensen N."/>
            <person name="Bonometti L."/>
            <person name="Westerberg I."/>
            <person name="Brannstrom I.O."/>
            <person name="Guillou S."/>
            <person name="Cros-Aarteil S."/>
            <person name="Calhoun S."/>
            <person name="Haridas S."/>
            <person name="Kuo A."/>
            <person name="Mondo S."/>
            <person name="Pangilinan J."/>
            <person name="Riley R."/>
            <person name="Labutti K."/>
            <person name="Andreopoulos B."/>
            <person name="Lipzen A."/>
            <person name="Chen C."/>
            <person name="Yanf M."/>
            <person name="Daum C."/>
            <person name="Ng V."/>
            <person name="Clum A."/>
            <person name="Ohm R."/>
            <person name="Martin F."/>
            <person name="Silar P."/>
            <person name="Natvig D."/>
            <person name="Lalanne C."/>
            <person name="Gautier V."/>
            <person name="Ament-Velasquez S.L."/>
            <person name="Kruys A."/>
            <person name="Hutchinson M.I."/>
            <person name="Powell A.J."/>
            <person name="Barry K."/>
            <person name="Miller A.N."/>
            <person name="Grigoriev I.V."/>
            <person name="Debuchy R."/>
            <person name="Gladieux P."/>
            <person name="Thoren M.H."/>
            <person name="Johannesson H."/>
        </authorList>
    </citation>
    <scope>NUCLEOTIDE SEQUENCE</scope>
    <source>
        <strain evidence="2">CBS 990.96</strain>
    </source>
</reference>
<keyword evidence="1" id="KW-0732">Signal</keyword>
<sequence length="221" mass="23831">MIATKIILLALAVCIKASPAKPVQATTVTTAPTTATTDWLPLPFPSADVNWDDIEIEGFNNPDNWNLSAPFPSEVTSPAPGKNSLGGIGIMSGPCNQGTCPDYFASFDLLYTLYSYPNNVYGAFSEIRVNDCNVCLRGTVASSYASGSILGGCYNFRTCNRDQEICVDPGKGRAHRRWKDNNHKTCYNMQYTNEGSCGVVAARAIIRPSGTTLGNGREDIL</sequence>
<protein>
    <submittedName>
        <fullName evidence="2">Uncharacterized protein</fullName>
    </submittedName>
</protein>
<keyword evidence="3" id="KW-1185">Reference proteome</keyword>
<reference evidence="2" key="1">
    <citation type="journal article" date="2023" name="Mol. Phylogenet. Evol.">
        <title>Genome-scale phylogeny and comparative genomics of the fungal order Sordariales.</title>
        <authorList>
            <person name="Hensen N."/>
            <person name="Bonometti L."/>
            <person name="Westerberg I."/>
            <person name="Brannstrom I.O."/>
            <person name="Guillou S."/>
            <person name="Cros-Aarteil S."/>
            <person name="Calhoun S."/>
            <person name="Haridas S."/>
            <person name="Kuo A."/>
            <person name="Mondo S."/>
            <person name="Pangilinan J."/>
            <person name="Riley R."/>
            <person name="LaButti K."/>
            <person name="Andreopoulos B."/>
            <person name="Lipzen A."/>
            <person name="Chen C."/>
            <person name="Yan M."/>
            <person name="Daum C."/>
            <person name="Ng V."/>
            <person name="Clum A."/>
            <person name="Steindorff A."/>
            <person name="Ohm R.A."/>
            <person name="Martin F."/>
            <person name="Silar P."/>
            <person name="Natvig D.O."/>
            <person name="Lalanne C."/>
            <person name="Gautier V."/>
            <person name="Ament-Velasquez S.L."/>
            <person name="Kruys A."/>
            <person name="Hutchinson M.I."/>
            <person name="Powell A.J."/>
            <person name="Barry K."/>
            <person name="Miller A.N."/>
            <person name="Grigoriev I.V."/>
            <person name="Debuchy R."/>
            <person name="Gladieux P."/>
            <person name="Hiltunen Thoren M."/>
            <person name="Johannesson H."/>
        </authorList>
    </citation>
    <scope>NUCLEOTIDE SEQUENCE</scope>
    <source>
        <strain evidence="2">CBS 990.96</strain>
    </source>
</reference>
<organism evidence="2 3">
    <name type="scientific">Podospora fimiseda</name>
    <dbReference type="NCBI Taxonomy" id="252190"/>
    <lineage>
        <taxon>Eukaryota</taxon>
        <taxon>Fungi</taxon>
        <taxon>Dikarya</taxon>
        <taxon>Ascomycota</taxon>
        <taxon>Pezizomycotina</taxon>
        <taxon>Sordariomycetes</taxon>
        <taxon>Sordariomycetidae</taxon>
        <taxon>Sordariales</taxon>
        <taxon>Podosporaceae</taxon>
        <taxon>Podospora</taxon>
    </lineage>
</organism>
<evidence type="ECO:0000313" key="3">
    <source>
        <dbReference type="Proteomes" id="UP001301958"/>
    </source>
</evidence>
<gene>
    <name evidence="2" type="ORF">QBC38DRAFT_460449</name>
</gene>
<accession>A0AAN7BFL9</accession>
<proteinExistence type="predicted"/>
<evidence type="ECO:0000313" key="2">
    <source>
        <dbReference type="EMBL" id="KAK4222398.1"/>
    </source>
</evidence>
<evidence type="ECO:0000256" key="1">
    <source>
        <dbReference type="SAM" id="SignalP"/>
    </source>
</evidence>
<dbReference type="Proteomes" id="UP001301958">
    <property type="component" value="Unassembled WGS sequence"/>
</dbReference>
<dbReference type="EMBL" id="MU865474">
    <property type="protein sequence ID" value="KAK4222398.1"/>
    <property type="molecule type" value="Genomic_DNA"/>
</dbReference>
<feature type="signal peptide" evidence="1">
    <location>
        <begin position="1"/>
        <end position="25"/>
    </location>
</feature>